<proteinExistence type="predicted"/>
<dbReference type="AlphaFoldDB" id="A0AAD6CC54"/>
<evidence type="ECO:0000256" key="1">
    <source>
        <dbReference type="SAM" id="MobiDB-lite"/>
    </source>
</evidence>
<reference evidence="2" key="2">
    <citation type="journal article" date="2023" name="IMA Fungus">
        <title>Comparative genomic study of the Penicillium genus elucidates a diverse pangenome and 15 lateral gene transfer events.</title>
        <authorList>
            <person name="Petersen C."/>
            <person name="Sorensen T."/>
            <person name="Nielsen M.R."/>
            <person name="Sondergaard T.E."/>
            <person name="Sorensen J.L."/>
            <person name="Fitzpatrick D.A."/>
            <person name="Frisvad J.C."/>
            <person name="Nielsen K.L."/>
        </authorList>
    </citation>
    <scope>NUCLEOTIDE SEQUENCE</scope>
    <source>
        <strain evidence="2">IBT 16125</strain>
    </source>
</reference>
<evidence type="ECO:0000313" key="2">
    <source>
        <dbReference type="EMBL" id="KAJ5455957.1"/>
    </source>
</evidence>
<feature type="region of interest" description="Disordered" evidence="1">
    <location>
        <begin position="1"/>
        <end position="22"/>
    </location>
</feature>
<reference evidence="2" key="1">
    <citation type="submission" date="2022-12" db="EMBL/GenBank/DDBJ databases">
        <authorList>
            <person name="Petersen C."/>
        </authorList>
    </citation>
    <scope>NUCLEOTIDE SEQUENCE</scope>
    <source>
        <strain evidence="2">IBT 16125</strain>
    </source>
</reference>
<name>A0AAD6CC54_9EURO</name>
<organism evidence="2 3">
    <name type="scientific">Penicillium daleae</name>
    <dbReference type="NCBI Taxonomy" id="63821"/>
    <lineage>
        <taxon>Eukaryota</taxon>
        <taxon>Fungi</taxon>
        <taxon>Dikarya</taxon>
        <taxon>Ascomycota</taxon>
        <taxon>Pezizomycotina</taxon>
        <taxon>Eurotiomycetes</taxon>
        <taxon>Eurotiomycetidae</taxon>
        <taxon>Eurotiales</taxon>
        <taxon>Aspergillaceae</taxon>
        <taxon>Penicillium</taxon>
    </lineage>
</organism>
<dbReference type="GeneID" id="81597846"/>
<protein>
    <submittedName>
        <fullName evidence="2">Uncharacterized protein</fullName>
    </submittedName>
</protein>
<dbReference type="RefSeq" id="XP_056768330.1">
    <property type="nucleotide sequence ID" value="XM_056907603.1"/>
</dbReference>
<sequence>MVSNQQGHARQNGVGPKTQATKLPEINRASLDGIQRLEKCKRTNIWSWKRSVQGALIPLKLEDAIDNKVPRPSENDPNYERWRSWSTVVRCWLLNQLSPSIIENLELFSKHLEVELDLEDRLPRYADDLRPLIANAFMAGEEREKSNAAVAIRTIRRERFEPADEFIQEWRKWILKIWTLRMDIDTHIATKLMLLDLRYEMPMTVNSLEDQIGSYGSVPDDRFLGICDEIIAKSKKTPNESTLI</sequence>
<accession>A0AAD6CC54</accession>
<keyword evidence="3" id="KW-1185">Reference proteome</keyword>
<dbReference type="EMBL" id="JAPVEA010000004">
    <property type="protein sequence ID" value="KAJ5455957.1"/>
    <property type="molecule type" value="Genomic_DNA"/>
</dbReference>
<evidence type="ECO:0000313" key="3">
    <source>
        <dbReference type="Proteomes" id="UP001213681"/>
    </source>
</evidence>
<gene>
    <name evidence="2" type="ORF">N7458_004221</name>
</gene>
<dbReference type="Proteomes" id="UP001213681">
    <property type="component" value="Unassembled WGS sequence"/>
</dbReference>
<comment type="caution">
    <text evidence="2">The sequence shown here is derived from an EMBL/GenBank/DDBJ whole genome shotgun (WGS) entry which is preliminary data.</text>
</comment>